<dbReference type="EMBL" id="CAJVPZ010031420">
    <property type="protein sequence ID" value="CAG8739297.1"/>
    <property type="molecule type" value="Genomic_DNA"/>
</dbReference>
<evidence type="ECO:0000313" key="3">
    <source>
        <dbReference type="Proteomes" id="UP000789396"/>
    </source>
</evidence>
<gene>
    <name evidence="2" type="ORF">RFULGI_LOCUS12729</name>
</gene>
<reference evidence="2" key="1">
    <citation type="submission" date="2021-06" db="EMBL/GenBank/DDBJ databases">
        <authorList>
            <person name="Kallberg Y."/>
            <person name="Tangrot J."/>
            <person name="Rosling A."/>
        </authorList>
    </citation>
    <scope>NUCLEOTIDE SEQUENCE</scope>
    <source>
        <strain evidence="2">IN212</strain>
    </source>
</reference>
<protein>
    <submittedName>
        <fullName evidence="2">8473_t:CDS:1</fullName>
    </submittedName>
</protein>
<name>A0A9N9IJ26_9GLOM</name>
<feature type="non-terminal residue" evidence="2">
    <location>
        <position position="116"/>
    </location>
</feature>
<feature type="non-terminal residue" evidence="2">
    <location>
        <position position="1"/>
    </location>
</feature>
<evidence type="ECO:0000256" key="1">
    <source>
        <dbReference type="SAM" id="MobiDB-lite"/>
    </source>
</evidence>
<evidence type="ECO:0000313" key="2">
    <source>
        <dbReference type="EMBL" id="CAG8739297.1"/>
    </source>
</evidence>
<comment type="caution">
    <text evidence="2">The sequence shown here is derived from an EMBL/GenBank/DDBJ whole genome shotgun (WGS) entry which is preliminary data.</text>
</comment>
<dbReference type="Proteomes" id="UP000789396">
    <property type="component" value="Unassembled WGS sequence"/>
</dbReference>
<sequence>VKIEGMETEGTEEVDDIFNGKHNYICSYVINETTHWYCDDKKEANDQLNIIFVNEHAAHFQQNKIIQITSQPATIPPLVMITNNNKDNLSTNESDDDRDDRDNNFTVANLPINKCK</sequence>
<dbReference type="AlphaFoldDB" id="A0A9N9IJ26"/>
<feature type="compositionally biased region" description="Polar residues" evidence="1">
    <location>
        <begin position="83"/>
        <end position="92"/>
    </location>
</feature>
<proteinExistence type="predicted"/>
<organism evidence="2 3">
    <name type="scientific">Racocetra fulgida</name>
    <dbReference type="NCBI Taxonomy" id="60492"/>
    <lineage>
        <taxon>Eukaryota</taxon>
        <taxon>Fungi</taxon>
        <taxon>Fungi incertae sedis</taxon>
        <taxon>Mucoromycota</taxon>
        <taxon>Glomeromycotina</taxon>
        <taxon>Glomeromycetes</taxon>
        <taxon>Diversisporales</taxon>
        <taxon>Gigasporaceae</taxon>
        <taxon>Racocetra</taxon>
    </lineage>
</organism>
<keyword evidence="3" id="KW-1185">Reference proteome</keyword>
<feature type="region of interest" description="Disordered" evidence="1">
    <location>
        <begin position="83"/>
        <end position="105"/>
    </location>
</feature>
<accession>A0A9N9IJ26</accession>